<protein>
    <submittedName>
        <fullName evidence="1">Uncharacterized protein</fullName>
    </submittedName>
</protein>
<reference evidence="1" key="1">
    <citation type="submission" date="2021-01" db="EMBL/GenBank/DDBJ databases">
        <title>Whole genome shotgun sequence of Actinocatenispora rupis NBRC 107355.</title>
        <authorList>
            <person name="Komaki H."/>
            <person name="Tamura T."/>
        </authorList>
    </citation>
    <scope>NUCLEOTIDE SEQUENCE</scope>
    <source>
        <strain evidence="1">NBRC 107355</strain>
    </source>
</reference>
<sequence length="201" mass="20884">MRPPDLMHSDWRCPDHGPIAPLHVPRHVGAGVVDTAARLSRVPLWCPWPLLQGWMVTGVGWAGDERTGAAATVLACSGPAPLGGPADVVLVAEEPGVGLGCWFAGFEGPDPGPVLAAAVSGDVAHAKIIAAGHPTPLWSVPSADDRCVYVGEAKGLWLYAVAFPAAAGYVLAEHVVLHDLTDSRPPELVYGALSPYLVGED</sequence>
<dbReference type="Proteomes" id="UP000612808">
    <property type="component" value="Unassembled WGS sequence"/>
</dbReference>
<accession>A0A8J3JCV8</accession>
<dbReference type="EMBL" id="BOMB01000053">
    <property type="protein sequence ID" value="GID16127.1"/>
    <property type="molecule type" value="Genomic_DNA"/>
</dbReference>
<organism evidence="1 2">
    <name type="scientific">Actinocatenispora rupis</name>
    <dbReference type="NCBI Taxonomy" id="519421"/>
    <lineage>
        <taxon>Bacteria</taxon>
        <taxon>Bacillati</taxon>
        <taxon>Actinomycetota</taxon>
        <taxon>Actinomycetes</taxon>
        <taxon>Micromonosporales</taxon>
        <taxon>Micromonosporaceae</taxon>
        <taxon>Actinocatenispora</taxon>
    </lineage>
</organism>
<dbReference type="InterPro" id="IPR046646">
    <property type="entry name" value="DUF6758"/>
</dbReference>
<comment type="caution">
    <text evidence="1">The sequence shown here is derived from an EMBL/GenBank/DDBJ whole genome shotgun (WGS) entry which is preliminary data.</text>
</comment>
<evidence type="ECO:0000313" key="2">
    <source>
        <dbReference type="Proteomes" id="UP000612808"/>
    </source>
</evidence>
<name>A0A8J3JCV8_9ACTN</name>
<keyword evidence="2" id="KW-1185">Reference proteome</keyword>
<dbReference type="AlphaFoldDB" id="A0A8J3JCV8"/>
<dbReference type="Pfam" id="PF20544">
    <property type="entry name" value="DUF6758"/>
    <property type="match status" value="1"/>
</dbReference>
<evidence type="ECO:0000313" key="1">
    <source>
        <dbReference type="EMBL" id="GID16127.1"/>
    </source>
</evidence>
<proteinExistence type="predicted"/>
<gene>
    <name evidence="1" type="ORF">Aru02nite_70160</name>
</gene>